<dbReference type="AlphaFoldDB" id="A0A401YYJ5"/>
<proteinExistence type="predicted"/>
<feature type="compositionally biased region" description="Gly residues" evidence="1">
    <location>
        <begin position="598"/>
        <end position="607"/>
    </location>
</feature>
<dbReference type="OrthoDB" id="9806213at2"/>
<protein>
    <recommendedName>
        <fullName evidence="6">Abortive infection phage resistance protein</fullName>
    </recommendedName>
</protein>
<dbReference type="Pfam" id="PF10592">
    <property type="entry name" value="AIPR"/>
    <property type="match status" value="1"/>
</dbReference>
<organism evidence="4 5">
    <name type="scientific">Embleya hyalina</name>
    <dbReference type="NCBI Taxonomy" id="516124"/>
    <lineage>
        <taxon>Bacteria</taxon>
        <taxon>Bacillati</taxon>
        <taxon>Actinomycetota</taxon>
        <taxon>Actinomycetes</taxon>
        <taxon>Kitasatosporales</taxon>
        <taxon>Streptomycetaceae</taxon>
        <taxon>Embleya</taxon>
    </lineage>
</organism>
<dbReference type="InterPro" id="IPR018891">
    <property type="entry name" value="AIPR_C"/>
</dbReference>
<sequence length="607" mass="67412">MADLDRSAYNRGLVADILATTEVGDGDALEVFTERILDELEQAGEIENFFVGCYRAWGLEVSGYARNDVTNTLDLFVSDFRQSPAEEKLTKTQADHLFRRVGTFVHKVKSGLRHTVDGASGVHDMCVAVEKALPEVSGFRFFLLTNAVASTPASAAPDLDGLPVRQEIWDVTRFHRMATSGSLSAPVVAEFDPPVDCLPAPRTDGDYDVILAVVPGHVLADLYRDHGPRLLELNVRSFLQGRGAVNKGLRETILNAPERFLAYNNGITATASQVDFVPGDDRAIQRIHDMQIVNGGQTTASLHYVRERDRVDLDGVFVQMKLTVVSPDRLHEIVPEISKYSNTQNKVSVVDFSSNDAYHVQVERVTRSLWARPLDGSGQDTKWFYERARGQYVDAETRAGSVAERRRFKALHPSTQKFTKQDLAKYVQSWNQQPYWVSRGNQKNFQQFMSVITASKPDVDVRYCKRLVALAILFKAADRSARLAHAGSFKAAVTTYTVARLSHAVNRRLDLDQIWREQRVSAAVQTALTELSPLVLGVITRPRTGNHSGEWAKKIECWEDVLGLDWSVSHDVRAELPEMSARGANARTGRHREPGRAAGDGGAVVGV</sequence>
<evidence type="ECO:0000313" key="4">
    <source>
        <dbReference type="EMBL" id="GCD99653.1"/>
    </source>
</evidence>
<evidence type="ECO:0000259" key="3">
    <source>
        <dbReference type="Pfam" id="PF22879"/>
    </source>
</evidence>
<dbReference type="EMBL" id="BIFH01000034">
    <property type="protein sequence ID" value="GCD99653.1"/>
    <property type="molecule type" value="Genomic_DNA"/>
</dbReference>
<feature type="domain" description="Abortive phage infection protein C-terminal" evidence="2">
    <location>
        <begin position="231"/>
        <end position="541"/>
    </location>
</feature>
<dbReference type="InterPro" id="IPR055101">
    <property type="entry name" value="AIPR_N"/>
</dbReference>
<keyword evidence="5" id="KW-1185">Reference proteome</keyword>
<gene>
    <name evidence="4" type="ORF">EHYA_07375</name>
</gene>
<dbReference type="RefSeq" id="WP_126641445.1">
    <property type="nucleotide sequence ID" value="NZ_BIFH01000034.1"/>
</dbReference>
<reference evidence="4 5" key="1">
    <citation type="submission" date="2018-12" db="EMBL/GenBank/DDBJ databases">
        <title>Draft genome sequence of Embleya hyalina NBRC 13850T.</title>
        <authorList>
            <person name="Komaki H."/>
            <person name="Hosoyama A."/>
            <person name="Kimura A."/>
            <person name="Ichikawa N."/>
            <person name="Tamura T."/>
        </authorList>
    </citation>
    <scope>NUCLEOTIDE SEQUENCE [LARGE SCALE GENOMIC DNA]</scope>
    <source>
        <strain evidence="4 5">NBRC 13850</strain>
    </source>
</reference>
<dbReference type="Proteomes" id="UP000286931">
    <property type="component" value="Unassembled WGS sequence"/>
</dbReference>
<evidence type="ECO:0000259" key="2">
    <source>
        <dbReference type="Pfam" id="PF10592"/>
    </source>
</evidence>
<accession>A0A401YYJ5</accession>
<evidence type="ECO:0000256" key="1">
    <source>
        <dbReference type="SAM" id="MobiDB-lite"/>
    </source>
</evidence>
<feature type="domain" description="Abortive infection phage resistance protein N-terminal" evidence="3">
    <location>
        <begin position="32"/>
        <end position="176"/>
    </location>
</feature>
<evidence type="ECO:0000313" key="5">
    <source>
        <dbReference type="Proteomes" id="UP000286931"/>
    </source>
</evidence>
<dbReference type="Pfam" id="PF22879">
    <property type="entry name" value="AIPR_N"/>
    <property type="match status" value="1"/>
</dbReference>
<evidence type="ECO:0008006" key="6">
    <source>
        <dbReference type="Google" id="ProtNLM"/>
    </source>
</evidence>
<feature type="region of interest" description="Disordered" evidence="1">
    <location>
        <begin position="584"/>
        <end position="607"/>
    </location>
</feature>
<comment type="caution">
    <text evidence="4">The sequence shown here is derived from an EMBL/GenBank/DDBJ whole genome shotgun (WGS) entry which is preliminary data.</text>
</comment>
<name>A0A401YYJ5_9ACTN</name>